<dbReference type="STRING" id="84035.SAMN05660742_10210"/>
<evidence type="ECO:0000313" key="3">
    <source>
        <dbReference type="EMBL" id="SEI94166.1"/>
    </source>
</evidence>
<evidence type="ECO:0000256" key="1">
    <source>
        <dbReference type="SAM" id="Phobius"/>
    </source>
</evidence>
<keyword evidence="4" id="KW-1185">Reference proteome</keyword>
<dbReference type="EMBL" id="FNZK01000002">
    <property type="protein sequence ID" value="SEI94166.1"/>
    <property type="molecule type" value="Genomic_DNA"/>
</dbReference>
<accession>A0A1H6UR36</accession>
<feature type="transmembrane region" description="Helical" evidence="1">
    <location>
        <begin position="343"/>
        <end position="368"/>
    </location>
</feature>
<keyword evidence="1" id="KW-1133">Transmembrane helix</keyword>
<dbReference type="Pfam" id="PF07907">
    <property type="entry name" value="YibE_F"/>
    <property type="match status" value="1"/>
</dbReference>
<feature type="transmembrane region" description="Helical" evidence="1">
    <location>
        <begin position="197"/>
        <end position="221"/>
    </location>
</feature>
<feature type="transmembrane region" description="Helical" evidence="1">
    <location>
        <begin position="170"/>
        <end position="190"/>
    </location>
</feature>
<keyword evidence="1" id="KW-0812">Transmembrane</keyword>
<feature type="chain" id="PRO_5011685564" evidence="2">
    <location>
        <begin position="26"/>
        <end position="382"/>
    </location>
</feature>
<reference evidence="3 4" key="1">
    <citation type="submission" date="2016-10" db="EMBL/GenBank/DDBJ databases">
        <authorList>
            <person name="de Groot N.N."/>
        </authorList>
    </citation>
    <scope>NUCLEOTIDE SEQUENCE [LARGE SCALE GENOMIC DNA]</scope>
    <source>
        <strain evidence="3 4">DSM 2179</strain>
    </source>
</reference>
<evidence type="ECO:0000313" key="4">
    <source>
        <dbReference type="Proteomes" id="UP000199662"/>
    </source>
</evidence>
<dbReference type="RefSeq" id="WP_091828726.1">
    <property type="nucleotide sequence ID" value="NZ_FNZK01000002.1"/>
</dbReference>
<keyword evidence="2" id="KW-0732">Signal</keyword>
<name>A0A1H6UR36_9FIRM</name>
<protein>
    <submittedName>
        <fullName evidence="3">Uncharacterized membrane protein</fullName>
    </submittedName>
</protein>
<gene>
    <name evidence="3" type="ORF">SAMN05660742_10210</name>
</gene>
<dbReference type="Proteomes" id="UP000199662">
    <property type="component" value="Unassembled WGS sequence"/>
</dbReference>
<feature type="signal peptide" evidence="2">
    <location>
        <begin position="1"/>
        <end position="25"/>
    </location>
</feature>
<feature type="transmembrane region" description="Helical" evidence="1">
    <location>
        <begin position="306"/>
        <end position="323"/>
    </location>
</feature>
<dbReference type="PANTHER" id="PTHR41771:SF1">
    <property type="entry name" value="MEMBRANE PROTEIN"/>
    <property type="match status" value="1"/>
</dbReference>
<dbReference type="AlphaFoldDB" id="A0A1H6UR36"/>
<proteinExistence type="predicted"/>
<dbReference type="PANTHER" id="PTHR41771">
    <property type="entry name" value="MEMBRANE PROTEIN-RELATED"/>
    <property type="match status" value="1"/>
</dbReference>
<sequence length="382" mass="41940">MKNKCLFYAMMIVFCLFILSSVAGAQPETPDVQYEKGIVLSVQPIEQDSSSKMKFGKQELIKLQITSGVDTDQEITIVNYQPERSAFGVMELHEGDHLILEAVNQMGKLEYHISDFQRDNYIYLLIGLFVICLLIFGRAIGFKSVLVIGCSCFLIVAVFINQILKENHLEIGFMVFLLCTIISIISQTLISGWNKKTFAAILGTLGGVAIAGLLSKISIYFMHLNGLANEEAIMLKATALPNVDFQGILFAGMVIGALGAVMDVAISIASSIHEVKQHSNEIHFKPLFKAGMNIGRDVMGTMSNTLILAYVGSSLPLILLLSVQKDLSLIKIMNFNLIATEIVRALTGSIGLVCAIPLTACISAYLFCDKRNRSRKKRLANS</sequence>
<organism evidence="3 4">
    <name type="scientific">Propionispira arboris</name>
    <dbReference type="NCBI Taxonomy" id="84035"/>
    <lineage>
        <taxon>Bacteria</taxon>
        <taxon>Bacillati</taxon>
        <taxon>Bacillota</taxon>
        <taxon>Negativicutes</taxon>
        <taxon>Selenomonadales</taxon>
        <taxon>Selenomonadaceae</taxon>
        <taxon>Propionispira</taxon>
    </lineage>
</organism>
<evidence type="ECO:0000256" key="2">
    <source>
        <dbReference type="SAM" id="SignalP"/>
    </source>
</evidence>
<keyword evidence="1" id="KW-0472">Membrane</keyword>
<feature type="transmembrane region" description="Helical" evidence="1">
    <location>
        <begin position="121"/>
        <end position="137"/>
    </location>
</feature>
<feature type="transmembrane region" description="Helical" evidence="1">
    <location>
        <begin position="144"/>
        <end position="164"/>
    </location>
</feature>
<feature type="transmembrane region" description="Helical" evidence="1">
    <location>
        <begin position="248"/>
        <end position="269"/>
    </location>
</feature>
<dbReference type="InterPro" id="IPR012507">
    <property type="entry name" value="YibE_F"/>
</dbReference>